<gene>
    <name evidence="1" type="ORF">MSG28_015341</name>
</gene>
<sequence length="401" mass="44945">MQEDTPLLYSSETASRMAAWSAAVARGEKASAAVYPKPSDAQLRELEHFVSANQLDNYYAEEDLVDAKEEEKRRLTKGNAPKTEIQKFYKGQMIIEKLLRSCGDIENIFVLLRSKKGKDTRTRLKEIMDDFVTVIINAAATVKFDEKLSAATAINVRGTRGVIGFAKECKNLKALTHISTAFYEPPMSVEALEAVAAIDEGLLEDITPKLLGKYPNTYCFTKAVAEEAVRKFGEGMPICIVRPSIEKQADMVPVDLVVNAVLAATQTSDIPIYNFVSGAQNPQTWGSFMDLNQKHGIDKPTTKAWRFTDHGVRAMWGALDADDRVVFPFNIAEMSWDYHAETFLVGLRVYLVKDDLSTLPEARKKWTRLYYLHQSVKLVTLGLLLNLAYIILRCLVRTVFG</sequence>
<dbReference type="EMBL" id="CM046128">
    <property type="protein sequence ID" value="KAI8433273.1"/>
    <property type="molecule type" value="Genomic_DNA"/>
</dbReference>
<reference evidence="1 2" key="1">
    <citation type="journal article" date="2022" name="Genome Biol. Evol.">
        <title>The Spruce Budworm Genome: Reconstructing the Evolutionary History of Antifreeze Proteins.</title>
        <authorList>
            <person name="Beliveau C."/>
            <person name="Gagne P."/>
            <person name="Picq S."/>
            <person name="Vernygora O."/>
            <person name="Keeling C.I."/>
            <person name="Pinkney K."/>
            <person name="Doucet D."/>
            <person name="Wen F."/>
            <person name="Johnston J.S."/>
            <person name="Maaroufi H."/>
            <person name="Boyle B."/>
            <person name="Laroche J."/>
            <person name="Dewar K."/>
            <person name="Juretic N."/>
            <person name="Blackburn G."/>
            <person name="Nisole A."/>
            <person name="Brunet B."/>
            <person name="Brandao M."/>
            <person name="Lumley L."/>
            <person name="Duan J."/>
            <person name="Quan G."/>
            <person name="Lucarotti C.J."/>
            <person name="Roe A.D."/>
            <person name="Sperling F.A.H."/>
            <person name="Levesque R.C."/>
            <person name="Cusson M."/>
        </authorList>
    </citation>
    <scope>NUCLEOTIDE SEQUENCE [LARGE SCALE GENOMIC DNA]</scope>
    <source>
        <strain evidence="1">Glfc:IPQL:Cfum</strain>
    </source>
</reference>
<dbReference type="Proteomes" id="UP001064048">
    <property type="component" value="Chromosome 28"/>
</dbReference>
<protein>
    <submittedName>
        <fullName evidence="1">Uncharacterized protein</fullName>
    </submittedName>
</protein>
<comment type="caution">
    <text evidence="1">The sequence shown here is derived from an EMBL/GenBank/DDBJ whole genome shotgun (WGS) entry which is preliminary data.</text>
</comment>
<evidence type="ECO:0000313" key="1">
    <source>
        <dbReference type="EMBL" id="KAI8433273.1"/>
    </source>
</evidence>
<organism evidence="1 2">
    <name type="scientific">Choristoneura fumiferana</name>
    <name type="common">Spruce budworm moth</name>
    <name type="synonym">Archips fumiferana</name>
    <dbReference type="NCBI Taxonomy" id="7141"/>
    <lineage>
        <taxon>Eukaryota</taxon>
        <taxon>Metazoa</taxon>
        <taxon>Ecdysozoa</taxon>
        <taxon>Arthropoda</taxon>
        <taxon>Hexapoda</taxon>
        <taxon>Insecta</taxon>
        <taxon>Pterygota</taxon>
        <taxon>Neoptera</taxon>
        <taxon>Endopterygota</taxon>
        <taxon>Lepidoptera</taxon>
        <taxon>Glossata</taxon>
        <taxon>Ditrysia</taxon>
        <taxon>Tortricoidea</taxon>
        <taxon>Tortricidae</taxon>
        <taxon>Tortricinae</taxon>
        <taxon>Choristoneura</taxon>
    </lineage>
</organism>
<proteinExistence type="predicted"/>
<keyword evidence="2" id="KW-1185">Reference proteome</keyword>
<evidence type="ECO:0000313" key="2">
    <source>
        <dbReference type="Proteomes" id="UP001064048"/>
    </source>
</evidence>
<accession>A0ACC0KA08</accession>
<name>A0ACC0KA08_CHOFU</name>